<comment type="caution">
    <text evidence="2">The sequence shown here is derived from an EMBL/GenBank/DDBJ whole genome shotgun (WGS) entry which is preliminary data.</text>
</comment>
<organism evidence="2 3">
    <name type="scientific">Microtetraspora fusca</name>
    <dbReference type="NCBI Taxonomy" id="1997"/>
    <lineage>
        <taxon>Bacteria</taxon>
        <taxon>Bacillati</taxon>
        <taxon>Actinomycetota</taxon>
        <taxon>Actinomycetes</taxon>
        <taxon>Streptosporangiales</taxon>
        <taxon>Streptosporangiaceae</taxon>
        <taxon>Microtetraspora</taxon>
    </lineage>
</organism>
<gene>
    <name evidence="2" type="ORF">ACFY05_34875</name>
</gene>
<evidence type="ECO:0000313" key="3">
    <source>
        <dbReference type="Proteomes" id="UP001602119"/>
    </source>
</evidence>
<name>A0ABW6VF86_MICFU</name>
<keyword evidence="1" id="KW-0472">Membrane</keyword>
<sequence>MPSRLLRIAAAAEVVTLVLMLANLFTVHVPEISSLLGPAHGCAYLFVVVGTLRHPGADGRAKLLALLPGVGGLLAERRIAYRHAH</sequence>
<evidence type="ECO:0000313" key="2">
    <source>
        <dbReference type="EMBL" id="MFF4778024.1"/>
    </source>
</evidence>
<keyword evidence="1" id="KW-0812">Transmembrane</keyword>
<dbReference type="RefSeq" id="WP_066946414.1">
    <property type="nucleotide sequence ID" value="NZ_BBYK01000062.1"/>
</dbReference>
<accession>A0ABW6VF86</accession>
<evidence type="ECO:0000256" key="1">
    <source>
        <dbReference type="SAM" id="Phobius"/>
    </source>
</evidence>
<feature type="transmembrane region" description="Helical" evidence="1">
    <location>
        <begin position="32"/>
        <end position="52"/>
    </location>
</feature>
<dbReference type="EMBL" id="JBIAXI010000027">
    <property type="protein sequence ID" value="MFF4778024.1"/>
    <property type="molecule type" value="Genomic_DNA"/>
</dbReference>
<keyword evidence="3" id="KW-1185">Reference proteome</keyword>
<reference evidence="2 3" key="1">
    <citation type="submission" date="2024-10" db="EMBL/GenBank/DDBJ databases">
        <title>The Natural Products Discovery Center: Release of the First 8490 Sequenced Strains for Exploring Actinobacteria Biosynthetic Diversity.</title>
        <authorList>
            <person name="Kalkreuter E."/>
            <person name="Kautsar S.A."/>
            <person name="Yang D."/>
            <person name="Bader C.D."/>
            <person name="Teijaro C.N."/>
            <person name="Fluegel L."/>
            <person name="Davis C.M."/>
            <person name="Simpson J.R."/>
            <person name="Lauterbach L."/>
            <person name="Steele A.D."/>
            <person name="Gui C."/>
            <person name="Meng S."/>
            <person name="Li G."/>
            <person name="Viehrig K."/>
            <person name="Ye F."/>
            <person name="Su P."/>
            <person name="Kiefer A.F."/>
            <person name="Nichols A."/>
            <person name="Cepeda A.J."/>
            <person name="Yan W."/>
            <person name="Fan B."/>
            <person name="Jiang Y."/>
            <person name="Adhikari A."/>
            <person name="Zheng C.-J."/>
            <person name="Schuster L."/>
            <person name="Cowan T.M."/>
            <person name="Smanski M.J."/>
            <person name="Chevrette M.G."/>
            <person name="De Carvalho L.P.S."/>
            <person name="Shen B."/>
        </authorList>
    </citation>
    <scope>NUCLEOTIDE SEQUENCE [LARGE SCALE GENOMIC DNA]</scope>
    <source>
        <strain evidence="2 3">NPDC001281</strain>
    </source>
</reference>
<keyword evidence="1" id="KW-1133">Transmembrane helix</keyword>
<protein>
    <recommendedName>
        <fullName evidence="4">DUF3817 domain-containing protein</fullName>
    </recommendedName>
</protein>
<proteinExistence type="predicted"/>
<evidence type="ECO:0008006" key="4">
    <source>
        <dbReference type="Google" id="ProtNLM"/>
    </source>
</evidence>
<feature type="transmembrane region" description="Helical" evidence="1">
    <location>
        <begin position="5"/>
        <end position="26"/>
    </location>
</feature>
<dbReference type="Proteomes" id="UP001602119">
    <property type="component" value="Unassembled WGS sequence"/>
</dbReference>